<dbReference type="Pfam" id="PF07885">
    <property type="entry name" value="Ion_trans_2"/>
    <property type="match status" value="1"/>
</dbReference>
<keyword evidence="5" id="KW-0631">Potassium channel</keyword>
<feature type="transmembrane region" description="Helical" evidence="11">
    <location>
        <begin position="32"/>
        <end position="51"/>
    </location>
</feature>
<organism evidence="13 14">
    <name type="scientific">Roseovarius tolerans</name>
    <dbReference type="NCBI Taxonomy" id="74031"/>
    <lineage>
        <taxon>Bacteria</taxon>
        <taxon>Pseudomonadati</taxon>
        <taxon>Pseudomonadota</taxon>
        <taxon>Alphaproteobacteria</taxon>
        <taxon>Rhodobacterales</taxon>
        <taxon>Roseobacteraceae</taxon>
        <taxon>Roseovarius</taxon>
    </lineage>
</organism>
<dbReference type="PANTHER" id="PTHR10027">
    <property type="entry name" value="CALCIUM-ACTIVATED POTASSIUM CHANNEL ALPHA CHAIN"/>
    <property type="match status" value="1"/>
</dbReference>
<keyword evidence="2" id="KW-0813">Transport</keyword>
<evidence type="ECO:0000256" key="4">
    <source>
        <dbReference type="ARBA" id="ARBA00022692"/>
    </source>
</evidence>
<evidence type="ECO:0000256" key="11">
    <source>
        <dbReference type="SAM" id="Phobius"/>
    </source>
</evidence>
<accession>A0A1H8B6U2</accession>
<dbReference type="GO" id="GO:0005267">
    <property type="term" value="F:potassium channel activity"/>
    <property type="evidence" value="ECO:0007669"/>
    <property type="project" value="UniProtKB-KW"/>
</dbReference>
<evidence type="ECO:0000256" key="8">
    <source>
        <dbReference type="ARBA" id="ARBA00023065"/>
    </source>
</evidence>
<dbReference type="InterPro" id="IPR047871">
    <property type="entry name" value="K_chnl_Slo-like"/>
</dbReference>
<keyword evidence="8" id="KW-0406">Ion transport</keyword>
<evidence type="ECO:0000256" key="9">
    <source>
        <dbReference type="ARBA" id="ARBA00023136"/>
    </source>
</evidence>
<dbReference type="Gene3D" id="1.10.287.70">
    <property type="match status" value="1"/>
</dbReference>
<evidence type="ECO:0000256" key="7">
    <source>
        <dbReference type="ARBA" id="ARBA00022989"/>
    </source>
</evidence>
<feature type="transmembrane region" description="Helical" evidence="11">
    <location>
        <begin position="145"/>
        <end position="166"/>
    </location>
</feature>
<evidence type="ECO:0000259" key="12">
    <source>
        <dbReference type="Pfam" id="PF07885"/>
    </source>
</evidence>
<dbReference type="PANTHER" id="PTHR10027:SF10">
    <property type="entry name" value="SLOWPOKE 2, ISOFORM D"/>
    <property type="match status" value="1"/>
</dbReference>
<evidence type="ECO:0000256" key="2">
    <source>
        <dbReference type="ARBA" id="ARBA00022448"/>
    </source>
</evidence>
<evidence type="ECO:0000256" key="5">
    <source>
        <dbReference type="ARBA" id="ARBA00022826"/>
    </source>
</evidence>
<feature type="transmembrane region" description="Helical" evidence="11">
    <location>
        <begin position="204"/>
        <end position="222"/>
    </location>
</feature>
<gene>
    <name evidence="13" type="ORF">SAMN04488077_10813</name>
</gene>
<feature type="transmembrane region" description="Helical" evidence="11">
    <location>
        <begin position="90"/>
        <end position="112"/>
    </location>
</feature>
<dbReference type="GO" id="GO:0016020">
    <property type="term" value="C:membrane"/>
    <property type="evidence" value="ECO:0007669"/>
    <property type="project" value="UniProtKB-SubCell"/>
</dbReference>
<keyword evidence="7 11" id="KW-1133">Transmembrane helix</keyword>
<feature type="transmembrane region" description="Helical" evidence="11">
    <location>
        <begin position="57"/>
        <end position="78"/>
    </location>
</feature>
<evidence type="ECO:0000256" key="6">
    <source>
        <dbReference type="ARBA" id="ARBA00022958"/>
    </source>
</evidence>
<keyword evidence="6" id="KW-0630">Potassium</keyword>
<keyword evidence="10 13" id="KW-0407">Ion channel</keyword>
<dbReference type="AlphaFoldDB" id="A0A1H8B6U2"/>
<protein>
    <submittedName>
        <fullName evidence="13">Voltage-gated potassium channel</fullName>
    </submittedName>
</protein>
<evidence type="ECO:0000256" key="10">
    <source>
        <dbReference type="ARBA" id="ARBA00023303"/>
    </source>
</evidence>
<dbReference type="Proteomes" id="UP000182160">
    <property type="component" value="Unassembled WGS sequence"/>
</dbReference>
<keyword evidence="4 11" id="KW-0812">Transmembrane</keyword>
<dbReference type="SUPFAM" id="SSF81324">
    <property type="entry name" value="Voltage-gated potassium channels"/>
    <property type="match status" value="1"/>
</dbReference>
<dbReference type="InterPro" id="IPR013099">
    <property type="entry name" value="K_chnl_dom"/>
</dbReference>
<name>A0A1H8B6U2_9RHOB</name>
<evidence type="ECO:0000313" key="13">
    <source>
        <dbReference type="EMBL" id="SEM78572.1"/>
    </source>
</evidence>
<sequence>MLAPMSGSDRSMRDRVRLLYEGRSKRATRFRYALLIFDAVSIVFFLATATMPLGAGLIAADAGIAVIILADLACRLWIAENRLRHLRQVYVIIDVLVLASLVAAPFLGQGWAALRLLRALRLVHSYHLLKDLRRDVRVFRLHEDAIVAAVNLLVFIFAMTALVLVLRGGQEPGLNTYVDALYFTVTTLTTTGYGDILMTTGTGRLLAVGIMVVGVGLFLRLARAIFLPAKVRQKCEGCGLLRHDPDAIHCKHCGREIKIETEGSD</sequence>
<dbReference type="EMBL" id="FOBO01000008">
    <property type="protein sequence ID" value="SEM78572.1"/>
    <property type="molecule type" value="Genomic_DNA"/>
</dbReference>
<reference evidence="13 14" key="1">
    <citation type="submission" date="2016-10" db="EMBL/GenBank/DDBJ databases">
        <authorList>
            <person name="de Groot N.N."/>
        </authorList>
    </citation>
    <scope>NUCLEOTIDE SEQUENCE [LARGE SCALE GENOMIC DNA]</scope>
    <source>
        <strain evidence="13 14">DSM 11457</strain>
    </source>
</reference>
<keyword evidence="9 11" id="KW-0472">Membrane</keyword>
<evidence type="ECO:0000313" key="14">
    <source>
        <dbReference type="Proteomes" id="UP000182160"/>
    </source>
</evidence>
<comment type="subcellular location">
    <subcellularLocation>
        <location evidence="1">Membrane</location>
        <topology evidence="1">Multi-pass membrane protein</topology>
    </subcellularLocation>
</comment>
<keyword evidence="3" id="KW-0633">Potassium transport</keyword>
<evidence type="ECO:0000256" key="1">
    <source>
        <dbReference type="ARBA" id="ARBA00004141"/>
    </source>
</evidence>
<feature type="transmembrane region" description="Helical" evidence="11">
    <location>
        <begin position="178"/>
        <end position="198"/>
    </location>
</feature>
<evidence type="ECO:0000256" key="3">
    <source>
        <dbReference type="ARBA" id="ARBA00022538"/>
    </source>
</evidence>
<proteinExistence type="predicted"/>
<feature type="domain" description="Potassium channel" evidence="12">
    <location>
        <begin position="153"/>
        <end position="223"/>
    </location>
</feature>